<dbReference type="InterPro" id="IPR002888">
    <property type="entry name" value="2Fe-2S-bd"/>
</dbReference>
<sequence>MGASDNLQFAVNGTLVTLDTHQVPANLKLATYLRDHLYLRGTKVGCGEGGCGACSVLISRWDADIRRVVTISANACLRPVATLHGCMVTTVEGIGSPCLNGGRFQKAPHIVQQRFQQLNASQCGFCTPGFVVSVYGQLAKNPNSTMVDMEQALDGNLCRCTGYRPILDAAKSFAVDSDVVDTIGGTELTPAATGNDINNVSHGTKVQEEIDAMFPDQLKNLDALWAAGDRDTTTFTSTSNSKNIYIRAHTVEGAVSAARQYAAVEDKSSTTTESSKVAFVVSQTSAGVYKDHLPHKNVLIDVGHIPSLNSVTHSSQGLRVGAAVAISKFLGALVDPSVYRTQDTVAKFSSIVSVVSKIANVHVRDVASIGGNLLMAKNLYQPRVSTQLLRTRTARRRSHQRSRLWCLKHPPECTKITFLTRKYLIDVGHIPSLNSVTHSSQGLRVGAAIAISKFLGALVDPSVDRTQDTVAKFSSIVSVVSKIANVHVRDVASIGGNLLMAKNLGFASDLATPLCAAGARVVIVPIFPTTNELVGDSNNRIVLPLIEFLATPEESTAYLLGGDRARVVIVPIIFPTTNELVGDSHNNRIVLPLIEFDATPEVSTAYLLEAIEIPYATTTEVGKREVFFCTRQAIRVINAHAILNAAFSATVVVTEDDKKKSIIDWLQHRHKPRRPDLLQRPFLRGRRFHDAENYLQTFSHNEGEYLIAALLHDEQRSFSHQHERIDAFVHGPYKRSHRKALVHVFISKFVEHLAASLANDATPSQLQAPPPLHTGHPTFTKPTNLNEWAPIGEAIPRHDGIDHASGTAVYVSDIKEARDALYCAWVLSTIPKGTVSSIPVHLLANLEGNPKFFGPKDFPAGTRNESSSLVARLFPVPNPAIKEHYPLLAVDVTFAGQTIGVVYADSQQAALAAAKLLTQFTTYVNIEKNPVITAADALAANKAKLGGVGGGGDIDYVFQARELIVGEPNKFAPRQIKDEEATGVPTTATSEEPTNIQSGEEVQHATFYVDMATQKHFYMETHAAYVVPHETHLAIHVSTQAPQMTAPNIAHVLGRPLHEIRMLQYRTGGAFGGKIVTDHASVAAVIASKENRAVKFYLDRHTDMRVTGGRQETEASCRVDFTNTGEILGFDVDTTKNCGDRYDWSAATVTLLVPNHIGSLYRLPNRKIVSTGLRTHTVPRSAVRAPGEIEAAFITEEAIERTACALNVHSQVIRERNFRTEPRPNERIELFTFPKLYKSLMNEGGWQKRLSNSHTSSPCSCYSYSNRRERFYLESNATTATTTKTPPKLIPLSRFRSAGNDSGVLPLGGLSGGSTASESNVQAVVIAARVLVDRLRPIAQALPEEQRRDWSAIVAAAAKAGVELSATGKTDPARNPLNYGVYLAAGAEVSLDVRTGTVTILRVDMKYDGARSLNPAVDIGQAEGAFLFGVGYMLLEDSPLDKDNGGQQHHDGTWEYKIPTVQDVPIEFHIDLIQNEAFSEGVMSSKASGEPPLCAATCVTSAVRQAIRSARVDAAKGAAPWCDIAIPWTCDKIVAACSINEK</sequence>
<keyword evidence="5 13" id="KW-0479">Metal-binding</keyword>
<dbReference type="Gene3D" id="1.10.150.120">
    <property type="entry name" value="[2Fe-2S]-binding domain"/>
    <property type="match status" value="1"/>
</dbReference>
<dbReference type="Gene3D" id="3.10.20.30">
    <property type="match status" value="1"/>
</dbReference>
<dbReference type="VEuPathDB" id="TriTrypDB:BSAL_49305"/>
<feature type="binding site" evidence="12">
    <location>
        <begin position="493"/>
        <end position="497"/>
    </location>
    <ligand>
        <name>FAD</name>
        <dbReference type="ChEBI" id="CHEBI:57692"/>
    </ligand>
</feature>
<dbReference type="GO" id="GO:0005506">
    <property type="term" value="F:iron ion binding"/>
    <property type="evidence" value="ECO:0007669"/>
    <property type="project" value="InterPro"/>
</dbReference>
<dbReference type="InterPro" id="IPR006058">
    <property type="entry name" value="2Fe2S_fd_BS"/>
</dbReference>
<dbReference type="EMBL" id="CYKH01002135">
    <property type="protein sequence ID" value="CUG93277.1"/>
    <property type="molecule type" value="Genomic_DNA"/>
</dbReference>
<keyword evidence="6" id="KW-0560">Oxidoreductase</keyword>
<keyword evidence="17" id="KW-1185">Reference proteome</keyword>
<evidence type="ECO:0000313" key="16">
    <source>
        <dbReference type="EMBL" id="CUG93277.1"/>
    </source>
</evidence>
<dbReference type="InterPro" id="IPR008274">
    <property type="entry name" value="AldOxase/xan_DH_MoCoBD1"/>
</dbReference>
<comment type="cofactor">
    <cofactor evidence="1 12">
        <name>FAD</name>
        <dbReference type="ChEBI" id="CHEBI:57692"/>
    </cofactor>
</comment>
<evidence type="ECO:0000256" key="10">
    <source>
        <dbReference type="ARBA" id="ARBA00034078"/>
    </source>
</evidence>
<evidence type="ECO:0000259" key="15">
    <source>
        <dbReference type="PROSITE" id="PS51387"/>
    </source>
</evidence>
<dbReference type="PANTHER" id="PTHR11908:SF132">
    <property type="entry name" value="ALDEHYDE OXIDASE 1-RELATED"/>
    <property type="match status" value="1"/>
</dbReference>
<evidence type="ECO:0000256" key="13">
    <source>
        <dbReference type="PIRSR" id="PIRSR000127-3"/>
    </source>
</evidence>
<feature type="domain" description="2Fe-2S ferredoxin-type" evidence="14">
    <location>
        <begin position="5"/>
        <end position="94"/>
    </location>
</feature>
<dbReference type="PIRSF" id="PIRSF000127">
    <property type="entry name" value="Xanthine_DH"/>
    <property type="match status" value="1"/>
</dbReference>
<keyword evidence="9" id="KW-0520">NAD</keyword>
<feature type="binding site" evidence="13">
    <location>
        <position position="51"/>
    </location>
    <ligand>
        <name>[2Fe-2S] cluster</name>
        <dbReference type="ChEBI" id="CHEBI:190135"/>
        <label>1</label>
    </ligand>
</feature>
<dbReference type="InterPro" id="IPR016169">
    <property type="entry name" value="FAD-bd_PCMH_sub2"/>
</dbReference>
<dbReference type="SUPFAM" id="SSF54665">
    <property type="entry name" value="CO dehydrogenase molybdoprotein N-domain-like"/>
    <property type="match status" value="1"/>
</dbReference>
<dbReference type="Gene3D" id="3.30.365.10">
    <property type="entry name" value="Aldehyde oxidase/xanthine dehydrogenase, molybdopterin binding domain"/>
    <property type="match status" value="3"/>
</dbReference>
<dbReference type="OrthoDB" id="8300278at2759"/>
<feature type="domain" description="FAD-binding PCMH-type" evidence="15">
    <location>
        <begin position="372"/>
        <end position="579"/>
    </location>
</feature>
<feature type="binding site" evidence="13">
    <location>
        <position position="76"/>
    </location>
    <ligand>
        <name>[2Fe-2S] cluster</name>
        <dbReference type="ChEBI" id="CHEBI:190135"/>
        <label>1</label>
    </ligand>
</feature>
<gene>
    <name evidence="16" type="ORF">BSAL_41730</name>
</gene>
<feature type="binding site" evidence="12">
    <location>
        <position position="608"/>
    </location>
    <ligand>
        <name>FAD</name>
        <dbReference type="ChEBI" id="CHEBI:57692"/>
    </ligand>
</feature>
<evidence type="ECO:0000256" key="4">
    <source>
        <dbReference type="ARBA" id="ARBA00022714"/>
    </source>
</evidence>
<dbReference type="FunFam" id="3.30.365.10:FF:000001">
    <property type="entry name" value="Xanthine dehydrogenase oxidase"/>
    <property type="match status" value="1"/>
</dbReference>
<dbReference type="InterPro" id="IPR046867">
    <property type="entry name" value="AldOxase/xan_DH_MoCoBD2"/>
</dbReference>
<name>A0A0S4JXG7_BODSA</name>
<feature type="binding site" evidence="12">
    <location>
        <position position="631"/>
    </location>
    <ligand>
        <name>FAD</name>
        <dbReference type="ChEBI" id="CHEBI:57692"/>
    </ligand>
</feature>
<dbReference type="PROSITE" id="PS51085">
    <property type="entry name" value="2FE2S_FER_2"/>
    <property type="match status" value="1"/>
</dbReference>
<dbReference type="Gene3D" id="3.90.1170.50">
    <property type="entry name" value="Aldehyde oxidase/xanthine dehydrogenase, a/b hammerhead"/>
    <property type="match status" value="1"/>
</dbReference>
<evidence type="ECO:0000313" key="17">
    <source>
        <dbReference type="Proteomes" id="UP000051952"/>
    </source>
</evidence>
<comment type="cofactor">
    <cofactor evidence="13">
        <name>Mo-molybdopterin</name>
        <dbReference type="ChEBI" id="CHEBI:71302"/>
    </cofactor>
    <text evidence="13">Binds 1 Mo-molybdopterin (Mo-MPT) cofactor per subunit.</text>
</comment>
<keyword evidence="8 13" id="KW-0411">Iron-sulfur</keyword>
<comment type="similarity">
    <text evidence="2">Belongs to the xanthine dehydrogenase family.</text>
</comment>
<evidence type="ECO:0000256" key="11">
    <source>
        <dbReference type="PIRSR" id="PIRSR000127-1"/>
    </source>
</evidence>
<evidence type="ECO:0000256" key="7">
    <source>
        <dbReference type="ARBA" id="ARBA00023004"/>
    </source>
</evidence>
<dbReference type="InterPro" id="IPR016166">
    <property type="entry name" value="FAD-bd_PCMH"/>
</dbReference>
<dbReference type="PROSITE" id="PS00197">
    <property type="entry name" value="2FE2S_FER_1"/>
    <property type="match status" value="1"/>
</dbReference>
<dbReference type="PROSITE" id="PS51387">
    <property type="entry name" value="FAD_PCMH"/>
    <property type="match status" value="1"/>
</dbReference>
<feature type="binding site" evidence="13">
    <location>
        <position position="54"/>
    </location>
    <ligand>
        <name>[2Fe-2S] cluster</name>
        <dbReference type="ChEBI" id="CHEBI:190135"/>
        <label>1</label>
    </ligand>
</feature>
<accession>A0A0S4JXG7</accession>
<dbReference type="GO" id="GO:0051537">
    <property type="term" value="F:2 iron, 2 sulfur cluster binding"/>
    <property type="evidence" value="ECO:0007669"/>
    <property type="project" value="UniProtKB-KW"/>
</dbReference>
<feature type="binding site" evidence="13">
    <location>
        <position position="1040"/>
    </location>
    <ligand>
        <name>Mo-molybdopterin</name>
        <dbReference type="ChEBI" id="CHEBI:71302"/>
    </ligand>
    <ligandPart>
        <name>Mo</name>
        <dbReference type="ChEBI" id="CHEBI:28685"/>
    </ligandPart>
</feature>
<evidence type="ECO:0000256" key="5">
    <source>
        <dbReference type="ARBA" id="ARBA00022723"/>
    </source>
</evidence>
<keyword evidence="12" id="KW-0285">Flavoprotein</keyword>
<evidence type="ECO:0000259" key="14">
    <source>
        <dbReference type="PROSITE" id="PS51085"/>
    </source>
</evidence>
<dbReference type="SMART" id="SM01008">
    <property type="entry name" value="Ald_Xan_dh_C"/>
    <property type="match status" value="1"/>
</dbReference>
<dbReference type="SUPFAM" id="SSF47741">
    <property type="entry name" value="CO dehydrogenase ISP C-domain like"/>
    <property type="match status" value="1"/>
</dbReference>
<dbReference type="PANTHER" id="PTHR11908">
    <property type="entry name" value="XANTHINE DEHYDROGENASE"/>
    <property type="match status" value="1"/>
</dbReference>
<evidence type="ECO:0000256" key="8">
    <source>
        <dbReference type="ARBA" id="ARBA00023014"/>
    </source>
</evidence>
<dbReference type="Pfam" id="PF01799">
    <property type="entry name" value="Fer2_2"/>
    <property type="match status" value="1"/>
</dbReference>
<evidence type="ECO:0000256" key="3">
    <source>
        <dbReference type="ARBA" id="ARBA00022505"/>
    </source>
</evidence>
<dbReference type="InterPro" id="IPR000674">
    <property type="entry name" value="Ald_Oxase/Xan_DH_a/b"/>
</dbReference>
<keyword evidence="12" id="KW-0274">FAD</keyword>
<comment type="cofactor">
    <cofactor evidence="13">
        <name>[2Fe-2S] cluster</name>
        <dbReference type="ChEBI" id="CHEBI:190135"/>
    </cofactor>
    <text evidence="13">Binds 2 [2Fe-2S] clusters.</text>
</comment>
<dbReference type="InterPro" id="IPR036318">
    <property type="entry name" value="FAD-bd_PCMH-like_sf"/>
</dbReference>
<dbReference type="InterPro" id="IPR001041">
    <property type="entry name" value="2Fe-2S_ferredoxin-type"/>
</dbReference>
<proteinExistence type="inferred from homology"/>
<dbReference type="Gene3D" id="3.30.465.10">
    <property type="match status" value="2"/>
</dbReference>
<dbReference type="GO" id="GO:0071949">
    <property type="term" value="F:FAD binding"/>
    <property type="evidence" value="ECO:0007669"/>
    <property type="project" value="InterPro"/>
</dbReference>
<feature type="binding site" evidence="13">
    <location>
        <position position="1184"/>
    </location>
    <ligand>
        <name>Mo-molybdopterin</name>
        <dbReference type="ChEBI" id="CHEBI:71302"/>
    </ligand>
    <ligandPart>
        <name>Mo</name>
        <dbReference type="ChEBI" id="CHEBI:28685"/>
    </ligandPart>
</feature>
<protein>
    <submittedName>
        <fullName evidence="16">Xanthine dehydrogenase, putative</fullName>
    </submittedName>
</protein>
<feature type="binding site" evidence="13">
    <location>
        <position position="123"/>
    </location>
    <ligand>
        <name>[2Fe-2S] cluster</name>
        <dbReference type="ChEBI" id="CHEBI:190135"/>
        <label>2</label>
    </ligand>
</feature>
<dbReference type="OMA" id="LTATNCY"/>
<feature type="binding site" evidence="12">
    <location>
        <position position="509"/>
    </location>
    <ligand>
        <name>FAD</name>
        <dbReference type="ChEBI" id="CHEBI:57692"/>
    </ligand>
</feature>
<organism evidence="16 17">
    <name type="scientific">Bodo saltans</name>
    <name type="common">Flagellated protozoan</name>
    <dbReference type="NCBI Taxonomy" id="75058"/>
    <lineage>
        <taxon>Eukaryota</taxon>
        <taxon>Discoba</taxon>
        <taxon>Euglenozoa</taxon>
        <taxon>Kinetoplastea</taxon>
        <taxon>Metakinetoplastina</taxon>
        <taxon>Eubodonida</taxon>
        <taxon>Bodonidae</taxon>
        <taxon>Bodo</taxon>
    </lineage>
</organism>
<dbReference type="Pfam" id="PF01315">
    <property type="entry name" value="Ald_Xan_dh_C"/>
    <property type="match status" value="1"/>
</dbReference>
<dbReference type="Pfam" id="PF20256">
    <property type="entry name" value="MoCoBD_2"/>
    <property type="match status" value="1"/>
</dbReference>
<evidence type="ECO:0000256" key="2">
    <source>
        <dbReference type="ARBA" id="ARBA00006849"/>
    </source>
</evidence>
<dbReference type="SUPFAM" id="SSF56176">
    <property type="entry name" value="FAD-binding/transporter-associated domain-like"/>
    <property type="match status" value="2"/>
</dbReference>
<evidence type="ECO:0000256" key="1">
    <source>
        <dbReference type="ARBA" id="ARBA00001974"/>
    </source>
</evidence>
<keyword evidence="7 13" id="KW-0408">Iron</keyword>
<feature type="binding site" evidence="13">
    <location>
        <position position="46"/>
    </location>
    <ligand>
        <name>[2Fe-2S] cluster</name>
        <dbReference type="ChEBI" id="CHEBI:190135"/>
        <label>1</label>
    </ligand>
</feature>
<feature type="binding site" evidence="13">
    <location>
        <position position="1071"/>
    </location>
    <ligand>
        <name>Mo-molybdopterin</name>
        <dbReference type="ChEBI" id="CHEBI:71302"/>
    </ligand>
    <ligandPart>
        <name>Mo</name>
        <dbReference type="ChEBI" id="CHEBI:28685"/>
    </ligandPart>
</feature>
<feature type="binding site" evidence="13">
    <location>
        <position position="1313"/>
    </location>
    <ligand>
        <name>Mo-molybdopterin</name>
        <dbReference type="ChEBI" id="CHEBI:71302"/>
    </ligand>
    <ligandPart>
        <name>Mo</name>
        <dbReference type="ChEBI" id="CHEBI:28685"/>
    </ligandPart>
</feature>
<dbReference type="InterPro" id="IPR036010">
    <property type="entry name" value="2Fe-2S_ferredoxin-like_sf"/>
</dbReference>
<dbReference type="FunFam" id="3.10.20.30:FF:000012">
    <property type="entry name" value="Xanthine dehydrogenase/oxidase"/>
    <property type="match status" value="1"/>
</dbReference>
<dbReference type="Pfam" id="PF00941">
    <property type="entry name" value="FAD_binding_5"/>
    <property type="match status" value="2"/>
</dbReference>
<dbReference type="InterPro" id="IPR002346">
    <property type="entry name" value="Mopterin_DH_FAD-bd"/>
</dbReference>
<dbReference type="SUPFAM" id="SSF56003">
    <property type="entry name" value="Molybdenum cofactor-binding domain"/>
    <property type="match status" value="1"/>
</dbReference>
<evidence type="ECO:0000256" key="9">
    <source>
        <dbReference type="ARBA" id="ARBA00023027"/>
    </source>
</evidence>
<dbReference type="InterPro" id="IPR037165">
    <property type="entry name" value="AldOxase/xan_DH_Mopterin-bd_sf"/>
</dbReference>
<feature type="binding site" evidence="13">
    <location>
        <position position="160"/>
    </location>
    <ligand>
        <name>[2Fe-2S] cluster</name>
        <dbReference type="ChEBI" id="CHEBI:190135"/>
        <label>2</label>
    </ligand>
</feature>
<dbReference type="Proteomes" id="UP000051952">
    <property type="component" value="Unassembled WGS sequence"/>
</dbReference>
<dbReference type="InterPro" id="IPR012675">
    <property type="entry name" value="Beta-grasp_dom_sf"/>
</dbReference>
<dbReference type="GO" id="GO:0016491">
    <property type="term" value="F:oxidoreductase activity"/>
    <property type="evidence" value="ECO:0007669"/>
    <property type="project" value="UniProtKB-KW"/>
</dbReference>
<dbReference type="Pfam" id="PF02738">
    <property type="entry name" value="MoCoBD_1"/>
    <property type="match status" value="1"/>
</dbReference>
<feature type="binding site" evidence="13">
    <location>
        <position position="126"/>
    </location>
    <ligand>
        <name>[2Fe-2S] cluster</name>
        <dbReference type="ChEBI" id="CHEBI:190135"/>
        <label>2</label>
    </ligand>
</feature>
<dbReference type="InterPro" id="IPR016208">
    <property type="entry name" value="Ald_Oxase/xanthine_DH-like"/>
</dbReference>
<keyword evidence="4 13" id="KW-0001">2Fe-2S</keyword>
<reference evidence="17" key="1">
    <citation type="submission" date="2015-09" db="EMBL/GenBank/DDBJ databases">
        <authorList>
            <consortium name="Pathogen Informatics"/>
        </authorList>
    </citation>
    <scope>NUCLEOTIDE SEQUENCE [LARGE SCALE GENOMIC DNA]</scope>
    <source>
        <strain evidence="17">Lake Konstanz</strain>
    </source>
</reference>
<feature type="active site" description="Proton acceptor" evidence="11">
    <location>
        <position position="1490"/>
    </location>
</feature>
<evidence type="ECO:0000256" key="6">
    <source>
        <dbReference type="ARBA" id="ARBA00023002"/>
    </source>
</evidence>
<dbReference type="InterPro" id="IPR036856">
    <property type="entry name" value="Ald_Oxase/Xan_DH_a/b_sf"/>
</dbReference>
<dbReference type="SUPFAM" id="SSF54292">
    <property type="entry name" value="2Fe-2S ferredoxin-like"/>
    <property type="match status" value="1"/>
</dbReference>
<keyword evidence="3 13" id="KW-0500">Molybdenum</keyword>
<dbReference type="InterPro" id="IPR036884">
    <property type="entry name" value="2Fe-2S-bd_dom_sf"/>
</dbReference>
<evidence type="ECO:0000256" key="12">
    <source>
        <dbReference type="PIRSR" id="PIRSR000127-2"/>
    </source>
</evidence>
<comment type="cofactor">
    <cofactor evidence="10">
        <name>[2Fe-2S] cluster</name>
        <dbReference type="ChEBI" id="CHEBI:190135"/>
    </cofactor>
</comment>
<feature type="binding site" evidence="13">
    <location>
        <position position="158"/>
    </location>
    <ligand>
        <name>[2Fe-2S] cluster</name>
        <dbReference type="ChEBI" id="CHEBI:190135"/>
        <label>2</label>
    </ligand>
</feature>